<reference evidence="2 3" key="1">
    <citation type="submission" date="2017-07" db="EMBL/GenBank/DDBJ databases">
        <title>Elstera cyanobacteriorum sp. nov., a novel bacterium isolated from cyanobacterial aggregates in a eutrophic lake.</title>
        <authorList>
            <person name="Cai H."/>
        </authorList>
    </citation>
    <scope>NUCLEOTIDE SEQUENCE [LARGE SCALE GENOMIC DNA]</scope>
    <source>
        <strain evidence="2 3">TH019</strain>
    </source>
</reference>
<sequence>MMRTLDAYLDHIGACNRWSPADYVPFRIDHQRYGAIRRDRLDRLAVEDDLLTVTPDWVALIAKPDRLARSAALADLVQRLVASGDLPKVRRELYPVVRRWGQEPVALLDRGAADYFGIRAYGVHLNVISEGEMWIARRARDKAVAPSKLDNLVAGGQPYGLSPMENLIKECAEEASMPSALSEQAKPTGAILYRMASDKGLRDHILFTFDLTVPADFRPVSGDGEHEAFYRWPLDYVDDLLRVEDVFKFNIPLVIVDYFRRVGRISSDAPGYEDLALALAGGWRGKFDD</sequence>
<proteinExistence type="predicted"/>
<dbReference type="GO" id="GO:0003824">
    <property type="term" value="F:catalytic activity"/>
    <property type="evidence" value="ECO:0007669"/>
    <property type="project" value="UniProtKB-ARBA"/>
</dbReference>
<organism evidence="2 3">
    <name type="scientific">Elstera cyanobacteriorum</name>
    <dbReference type="NCBI Taxonomy" id="2022747"/>
    <lineage>
        <taxon>Bacteria</taxon>
        <taxon>Pseudomonadati</taxon>
        <taxon>Pseudomonadota</taxon>
        <taxon>Alphaproteobacteria</taxon>
        <taxon>Rhodospirillales</taxon>
        <taxon>Rhodospirillaceae</taxon>
        <taxon>Elstera</taxon>
    </lineage>
</organism>
<dbReference type="RefSeq" id="WP_094407745.1">
    <property type="nucleotide sequence ID" value="NZ_BMJZ01000009.1"/>
</dbReference>
<dbReference type="OrthoDB" id="8438812at2"/>
<dbReference type="InterPro" id="IPR015797">
    <property type="entry name" value="NUDIX_hydrolase-like_dom_sf"/>
</dbReference>
<evidence type="ECO:0000313" key="3">
    <source>
        <dbReference type="Proteomes" id="UP000216361"/>
    </source>
</evidence>
<keyword evidence="3" id="KW-1185">Reference proteome</keyword>
<accession>A0A255XW42</accession>
<dbReference type="Gene3D" id="3.90.79.10">
    <property type="entry name" value="Nucleoside Triphosphate Pyrophosphohydrolase"/>
    <property type="match status" value="1"/>
</dbReference>
<dbReference type="AlphaFoldDB" id="A0A255XW42"/>
<dbReference type="InterPro" id="IPR031804">
    <property type="entry name" value="DUF4743"/>
</dbReference>
<evidence type="ECO:0000313" key="2">
    <source>
        <dbReference type="EMBL" id="OYQ20594.1"/>
    </source>
</evidence>
<comment type="caution">
    <text evidence="2">The sequence shown here is derived from an EMBL/GenBank/DDBJ whole genome shotgun (WGS) entry which is preliminary data.</text>
</comment>
<gene>
    <name evidence="2" type="ORF">CHR90_04260</name>
</gene>
<name>A0A255XW42_9PROT</name>
<dbReference type="CDD" id="cd03676">
    <property type="entry name" value="NUDIX_Tnr3_like"/>
    <property type="match status" value="1"/>
</dbReference>
<dbReference type="Proteomes" id="UP000216361">
    <property type="component" value="Unassembled WGS sequence"/>
</dbReference>
<feature type="domain" description="Nudix hydrolase" evidence="1">
    <location>
        <begin position="116"/>
        <end position="257"/>
    </location>
</feature>
<evidence type="ECO:0000259" key="1">
    <source>
        <dbReference type="PROSITE" id="PS51462"/>
    </source>
</evidence>
<dbReference type="SUPFAM" id="SSF55811">
    <property type="entry name" value="Nudix"/>
    <property type="match status" value="1"/>
</dbReference>
<dbReference type="Pfam" id="PF15916">
    <property type="entry name" value="DUF4743"/>
    <property type="match status" value="1"/>
</dbReference>
<dbReference type="InterPro" id="IPR000086">
    <property type="entry name" value="NUDIX_hydrolase_dom"/>
</dbReference>
<protein>
    <recommendedName>
        <fullName evidence="1">Nudix hydrolase domain-containing protein</fullName>
    </recommendedName>
</protein>
<dbReference type="EMBL" id="NOXS01000027">
    <property type="protein sequence ID" value="OYQ20594.1"/>
    <property type="molecule type" value="Genomic_DNA"/>
</dbReference>
<dbReference type="PROSITE" id="PS51462">
    <property type="entry name" value="NUDIX"/>
    <property type="match status" value="1"/>
</dbReference>